<dbReference type="InterPro" id="IPR004919">
    <property type="entry name" value="GmrSD_N"/>
</dbReference>
<dbReference type="STRING" id="758825.SAMN02982985_01194"/>
<evidence type="ECO:0000313" key="3">
    <source>
        <dbReference type="Proteomes" id="UP000199470"/>
    </source>
</evidence>
<accession>A0A1I4JSL1</accession>
<name>A0A1I4JSL1_9BURK</name>
<dbReference type="AlphaFoldDB" id="A0A1I4JSL1"/>
<dbReference type="OrthoDB" id="9798761at2"/>
<dbReference type="RefSeq" id="WP_093384985.1">
    <property type="nucleotide sequence ID" value="NZ_FOTW01000006.1"/>
</dbReference>
<feature type="domain" description="GmrSD restriction endonucleases N-terminal" evidence="1">
    <location>
        <begin position="53"/>
        <end position="128"/>
    </location>
</feature>
<dbReference type="Proteomes" id="UP000199470">
    <property type="component" value="Unassembled WGS sequence"/>
</dbReference>
<dbReference type="Pfam" id="PF03235">
    <property type="entry name" value="GmrSD_N"/>
    <property type="match status" value="1"/>
</dbReference>
<proteinExistence type="predicted"/>
<keyword evidence="3" id="KW-1185">Reference proteome</keyword>
<reference evidence="2 3" key="1">
    <citation type="submission" date="2016-10" db="EMBL/GenBank/DDBJ databases">
        <authorList>
            <person name="de Groot N.N."/>
        </authorList>
    </citation>
    <scope>NUCLEOTIDE SEQUENCE [LARGE SCALE GENOMIC DNA]</scope>
    <source>
        <strain evidence="2 3">ATCC 43154</strain>
    </source>
</reference>
<protein>
    <recommendedName>
        <fullName evidence="1">GmrSD restriction endonucleases N-terminal domain-containing protein</fullName>
    </recommendedName>
</protein>
<evidence type="ECO:0000313" key="2">
    <source>
        <dbReference type="EMBL" id="SFL69510.1"/>
    </source>
</evidence>
<gene>
    <name evidence="2" type="ORF">SAMN02982985_01194</name>
</gene>
<evidence type="ECO:0000259" key="1">
    <source>
        <dbReference type="Pfam" id="PF03235"/>
    </source>
</evidence>
<organism evidence="2 3">
    <name type="scientific">Rugamonas rubra</name>
    <dbReference type="NCBI Taxonomy" id="758825"/>
    <lineage>
        <taxon>Bacteria</taxon>
        <taxon>Pseudomonadati</taxon>
        <taxon>Pseudomonadota</taxon>
        <taxon>Betaproteobacteria</taxon>
        <taxon>Burkholderiales</taxon>
        <taxon>Oxalobacteraceae</taxon>
        <taxon>Telluria group</taxon>
        <taxon>Rugamonas</taxon>
    </lineage>
</organism>
<dbReference type="EMBL" id="FOTW01000006">
    <property type="protein sequence ID" value="SFL69510.1"/>
    <property type="molecule type" value="Genomic_DNA"/>
</dbReference>
<sequence length="741" mass="82461">MSEADPRMDDARSPAAPELIDSAQFAALSLRAIAAWQARELADPQAPPFVAGIPSLQRGAVWDAGQVELLWDSMMRGFPVGSLVLCRTLPSQSSRRHTRDSGWRGEEIGYHLLDGQQRCNAIALGFLDPLDAKLAEADLPATLWLDLADTERKAGSTRQFLFRVLSKAHPWGYKSNDSADTLGVDAIRKACAKLACAPGQRPQLKHAWPTQCELAVPLAWILHPLLLRQMRGDSLWRELARRCRQHADLPWAVSVADAIDKRSVDLAPLDQALENLRASRVIALKVQPEVLADGTVQTSGPAGDETGGIAAVEQLFQRLNSAGTVLRGEELAFSMIKAYWPRIEESFDAIRDRHQRKQQPMPGSHLASLAVRAALMNAKPDMAKLPAPLSISRIRALSSAADERDQLLNYLGIANEQAGGDDYRSAPLHGDLAQVDHWLLYRPEQDGDCGLPPVLRTSMARRTPELFLLLLYFAQCARRQALTPEQSESLRPSILGLATALCWFSDNPANAVDKLFGQRFAGRTLSPSCFQHALRDCKLGFGLRSPAQLAACVPEAQAADLQHKPRWTLRHVAVERHADAEARERDDWPFIERALKDRNLLLYAQRAFLAQRFPDYDPANADTWKQSNRPWDFDHILPSATLYYTKANASTSLFREWLNSTGNLRAWPMEENRSKADALGTIAPADLAPSLLNEDQHRAYEVARADVNQPELALRFAATARARSIRIYAEWFDRLGIDQLL</sequence>